<reference evidence="2 3" key="1">
    <citation type="journal article" date="2023" name="Plants (Basel)">
        <title>Bridging the Gap: Combining Genomics and Transcriptomics Approaches to Understand Stylosanthes scabra, an Orphan Legume from the Brazilian Caatinga.</title>
        <authorList>
            <person name="Ferreira-Neto J.R.C."/>
            <person name="da Silva M.D."/>
            <person name="Binneck E."/>
            <person name="de Melo N.F."/>
            <person name="da Silva R.H."/>
            <person name="de Melo A.L.T.M."/>
            <person name="Pandolfi V."/>
            <person name="Bustamante F.O."/>
            <person name="Brasileiro-Vidal A.C."/>
            <person name="Benko-Iseppon A.M."/>
        </authorList>
    </citation>
    <scope>NUCLEOTIDE SEQUENCE [LARGE SCALE GENOMIC DNA]</scope>
    <source>
        <tissue evidence="2">Leaves</tissue>
    </source>
</reference>
<evidence type="ECO:0000256" key="1">
    <source>
        <dbReference type="SAM" id="MobiDB-lite"/>
    </source>
</evidence>
<keyword evidence="3" id="KW-1185">Reference proteome</keyword>
<evidence type="ECO:0000313" key="2">
    <source>
        <dbReference type="EMBL" id="MED6211703.1"/>
    </source>
</evidence>
<sequence>MMPLQLRPTISNITLKEGAMVNLLVRTHLSSHKLSLGSLIPTGKPRNKRGAEKNGVSANLTNRNTTEDHQLAKPNPTTFPYFVTITSSTNSKGVINIIHSKEVEGEEDEDENEEGSFSWWYDLLAQLVDSDDEGDEESEGKSEEADEDESAEEDSEDEFVEEEDQTKEEEESEDEKGEKDKEEIYNNERTSFIATLFNDKEIKEEVPIKCKDLFPFLVTCKIKGVEVRECLCDQGACSNVMPYELYKFLKLAPLK</sequence>
<evidence type="ECO:0000313" key="3">
    <source>
        <dbReference type="Proteomes" id="UP001341840"/>
    </source>
</evidence>
<proteinExistence type="predicted"/>
<feature type="compositionally biased region" description="Acidic residues" evidence="1">
    <location>
        <begin position="130"/>
        <end position="175"/>
    </location>
</feature>
<dbReference type="EMBL" id="JASCZI010242649">
    <property type="protein sequence ID" value="MED6211703.1"/>
    <property type="molecule type" value="Genomic_DNA"/>
</dbReference>
<feature type="region of interest" description="Disordered" evidence="1">
    <location>
        <begin position="130"/>
        <end position="184"/>
    </location>
</feature>
<accession>A0ABU6YSU7</accession>
<dbReference type="Gene3D" id="2.40.70.10">
    <property type="entry name" value="Acid Proteases"/>
    <property type="match status" value="1"/>
</dbReference>
<organism evidence="2 3">
    <name type="scientific">Stylosanthes scabra</name>
    <dbReference type="NCBI Taxonomy" id="79078"/>
    <lineage>
        <taxon>Eukaryota</taxon>
        <taxon>Viridiplantae</taxon>
        <taxon>Streptophyta</taxon>
        <taxon>Embryophyta</taxon>
        <taxon>Tracheophyta</taxon>
        <taxon>Spermatophyta</taxon>
        <taxon>Magnoliopsida</taxon>
        <taxon>eudicotyledons</taxon>
        <taxon>Gunneridae</taxon>
        <taxon>Pentapetalae</taxon>
        <taxon>rosids</taxon>
        <taxon>fabids</taxon>
        <taxon>Fabales</taxon>
        <taxon>Fabaceae</taxon>
        <taxon>Papilionoideae</taxon>
        <taxon>50 kb inversion clade</taxon>
        <taxon>dalbergioids sensu lato</taxon>
        <taxon>Dalbergieae</taxon>
        <taxon>Pterocarpus clade</taxon>
        <taxon>Stylosanthes</taxon>
    </lineage>
</organism>
<dbReference type="InterPro" id="IPR021109">
    <property type="entry name" value="Peptidase_aspartic_dom_sf"/>
</dbReference>
<feature type="region of interest" description="Disordered" evidence="1">
    <location>
        <begin position="40"/>
        <end position="70"/>
    </location>
</feature>
<comment type="caution">
    <text evidence="2">The sequence shown here is derived from an EMBL/GenBank/DDBJ whole genome shotgun (WGS) entry which is preliminary data.</text>
</comment>
<dbReference type="Proteomes" id="UP001341840">
    <property type="component" value="Unassembled WGS sequence"/>
</dbReference>
<name>A0ABU6YSU7_9FABA</name>
<protein>
    <submittedName>
        <fullName evidence="2">Uncharacterized protein</fullName>
    </submittedName>
</protein>
<gene>
    <name evidence="2" type="ORF">PIB30_076235</name>
</gene>